<feature type="transmembrane region" description="Helical" evidence="1">
    <location>
        <begin position="93"/>
        <end position="112"/>
    </location>
</feature>
<keyword evidence="1" id="KW-0812">Transmembrane</keyword>
<reference evidence="2 3" key="1">
    <citation type="submission" date="2024-04" db="EMBL/GenBank/DDBJ databases">
        <authorList>
            <person name="Rising A."/>
            <person name="Reimegard J."/>
            <person name="Sonavane S."/>
            <person name="Akerstrom W."/>
            <person name="Nylinder S."/>
            <person name="Hedman E."/>
            <person name="Kallberg Y."/>
        </authorList>
    </citation>
    <scope>NUCLEOTIDE SEQUENCE [LARGE SCALE GENOMIC DNA]</scope>
</reference>
<dbReference type="EMBL" id="CAXIEN010000492">
    <property type="protein sequence ID" value="CAL1299275.1"/>
    <property type="molecule type" value="Genomic_DNA"/>
</dbReference>
<organism evidence="2 3">
    <name type="scientific">Larinioides sclopetarius</name>
    <dbReference type="NCBI Taxonomy" id="280406"/>
    <lineage>
        <taxon>Eukaryota</taxon>
        <taxon>Metazoa</taxon>
        <taxon>Ecdysozoa</taxon>
        <taxon>Arthropoda</taxon>
        <taxon>Chelicerata</taxon>
        <taxon>Arachnida</taxon>
        <taxon>Araneae</taxon>
        <taxon>Araneomorphae</taxon>
        <taxon>Entelegynae</taxon>
        <taxon>Araneoidea</taxon>
        <taxon>Araneidae</taxon>
        <taxon>Larinioides</taxon>
    </lineage>
</organism>
<comment type="caution">
    <text evidence="2">The sequence shown here is derived from an EMBL/GenBank/DDBJ whole genome shotgun (WGS) entry which is preliminary data.</text>
</comment>
<keyword evidence="1" id="KW-1133">Transmembrane helix</keyword>
<evidence type="ECO:0000313" key="3">
    <source>
        <dbReference type="Proteomes" id="UP001497382"/>
    </source>
</evidence>
<protein>
    <submittedName>
        <fullName evidence="2">Uncharacterized protein</fullName>
    </submittedName>
</protein>
<keyword evidence="1" id="KW-0472">Membrane</keyword>
<accession>A0AAV2BSJ8</accession>
<keyword evidence="3" id="KW-1185">Reference proteome</keyword>
<dbReference type="AlphaFoldDB" id="A0AAV2BSJ8"/>
<name>A0AAV2BSJ8_9ARAC</name>
<evidence type="ECO:0000256" key="1">
    <source>
        <dbReference type="SAM" id="Phobius"/>
    </source>
</evidence>
<evidence type="ECO:0000313" key="2">
    <source>
        <dbReference type="EMBL" id="CAL1299275.1"/>
    </source>
</evidence>
<feature type="transmembrane region" description="Helical" evidence="1">
    <location>
        <begin position="12"/>
        <end position="33"/>
    </location>
</feature>
<sequence length="117" mass="13772">MCSDINYRKIAIYLLFSILCSDCVFSLRITSVIRQRDDGDKVIYHGDENRPILDYHLTTTKQYQREDQANPTTTTYPVEYANNSYEEDLFTCMFFAVLFIILAVFIVMYHAFKDEPI</sequence>
<dbReference type="Proteomes" id="UP001497382">
    <property type="component" value="Unassembled WGS sequence"/>
</dbReference>
<proteinExistence type="predicted"/>
<gene>
    <name evidence="2" type="ORF">LARSCL_LOCUS21261</name>
</gene>